<proteinExistence type="predicted"/>
<dbReference type="Proteomes" id="UP000410984">
    <property type="component" value="Unassembled WGS sequence"/>
</dbReference>
<evidence type="ECO:0000256" key="1">
    <source>
        <dbReference type="SAM" id="MobiDB-lite"/>
    </source>
</evidence>
<gene>
    <name evidence="3" type="ORF">MET9862_00509</name>
</gene>
<evidence type="ECO:0000313" key="3">
    <source>
        <dbReference type="EMBL" id="VUD69948.1"/>
    </source>
</evidence>
<dbReference type="RefSeq" id="WP_142581544.1">
    <property type="nucleotide sequence ID" value="NZ_CABFPH010000004.1"/>
</dbReference>
<organism evidence="3 4">
    <name type="scientific">Methylobacterium symbioticum</name>
    <dbReference type="NCBI Taxonomy" id="2584084"/>
    <lineage>
        <taxon>Bacteria</taxon>
        <taxon>Pseudomonadati</taxon>
        <taxon>Pseudomonadota</taxon>
        <taxon>Alphaproteobacteria</taxon>
        <taxon>Hyphomicrobiales</taxon>
        <taxon>Methylobacteriaceae</taxon>
        <taxon>Methylobacterium</taxon>
    </lineage>
</organism>
<keyword evidence="2" id="KW-0732">Signal</keyword>
<feature type="region of interest" description="Disordered" evidence="1">
    <location>
        <begin position="34"/>
        <end position="95"/>
    </location>
</feature>
<evidence type="ECO:0000256" key="2">
    <source>
        <dbReference type="SAM" id="SignalP"/>
    </source>
</evidence>
<dbReference type="EMBL" id="CABFPH010000004">
    <property type="protein sequence ID" value="VUD69948.1"/>
    <property type="molecule type" value="Genomic_DNA"/>
</dbReference>
<reference evidence="3 4" key="1">
    <citation type="submission" date="2019-06" db="EMBL/GenBank/DDBJ databases">
        <authorList>
            <person name="Rodrigo-Torres L."/>
            <person name="Arahal R. D."/>
            <person name="Lucena T."/>
        </authorList>
    </citation>
    <scope>NUCLEOTIDE SEQUENCE [LARGE SCALE GENOMIC DNA]</scope>
    <source>
        <strain evidence="3 4">SB0023/3</strain>
    </source>
</reference>
<feature type="signal peptide" evidence="2">
    <location>
        <begin position="1"/>
        <end position="22"/>
    </location>
</feature>
<sequence>MGLQMRIALAALIVVVSGPAFAFGGGGGGGSGGGDGLNPYAELSGNGRTGGVNSGPYNPPAYNTYLRAYGPDGPGSRRVRNPDRYAPRPYYGYPY</sequence>
<name>A0A509E740_9HYPH</name>
<feature type="chain" id="PRO_5021276480" evidence="2">
    <location>
        <begin position="23"/>
        <end position="95"/>
    </location>
</feature>
<accession>A0A509E740</accession>
<dbReference type="AlphaFoldDB" id="A0A509E740"/>
<protein>
    <submittedName>
        <fullName evidence="3">Uncharacterized protein</fullName>
    </submittedName>
</protein>
<keyword evidence="4" id="KW-1185">Reference proteome</keyword>
<dbReference type="OrthoDB" id="7999479at2"/>
<evidence type="ECO:0000313" key="4">
    <source>
        <dbReference type="Proteomes" id="UP000410984"/>
    </source>
</evidence>